<dbReference type="SMART" id="SM00921">
    <property type="entry name" value="MHC_II_beta"/>
    <property type="match status" value="1"/>
</dbReference>
<dbReference type="SUPFAM" id="SSF54452">
    <property type="entry name" value="MHC antigen-recognition domain"/>
    <property type="match status" value="2"/>
</dbReference>
<keyword evidence="9" id="KW-1015">Disulfide bond</keyword>
<dbReference type="Gene3D" id="3.10.320.10">
    <property type="entry name" value="Class II Histocompatibility Antigen, M Beta Chain, Chain B, domain 1"/>
    <property type="match status" value="2"/>
</dbReference>
<feature type="non-terminal residue" evidence="14">
    <location>
        <position position="1"/>
    </location>
</feature>
<comment type="similarity">
    <text evidence="2">Belongs to the MHC class II family.</text>
</comment>
<dbReference type="InterPro" id="IPR003006">
    <property type="entry name" value="Ig/MHC_CS"/>
</dbReference>
<dbReference type="PANTHER" id="PTHR19944:SF86">
    <property type="entry name" value="HLA CLASS II HISTOCOMPATIBILITY ANTIGEN, DR ALPHA CHAIN"/>
    <property type="match status" value="1"/>
</dbReference>
<dbReference type="SUPFAM" id="SSF48726">
    <property type="entry name" value="Immunoglobulin"/>
    <property type="match status" value="2"/>
</dbReference>
<dbReference type="Pfam" id="PF00993">
    <property type="entry name" value="MHC_II_alpha"/>
    <property type="match status" value="1"/>
</dbReference>
<accession>A0ABV0P790</accession>
<evidence type="ECO:0000256" key="8">
    <source>
        <dbReference type="ARBA" id="ARBA00023136"/>
    </source>
</evidence>
<keyword evidence="3" id="KW-0812">Transmembrane</keyword>
<dbReference type="EMBL" id="JAHRIO010062458">
    <property type="protein sequence ID" value="MEQ2179298.1"/>
    <property type="molecule type" value="Genomic_DNA"/>
</dbReference>
<comment type="subcellular location">
    <subcellularLocation>
        <location evidence="1">Membrane</location>
        <topology evidence="1">Single-pass type I membrane protein</topology>
    </subcellularLocation>
</comment>
<organism evidence="14 15">
    <name type="scientific">Goodea atripinnis</name>
    <dbReference type="NCBI Taxonomy" id="208336"/>
    <lineage>
        <taxon>Eukaryota</taxon>
        <taxon>Metazoa</taxon>
        <taxon>Chordata</taxon>
        <taxon>Craniata</taxon>
        <taxon>Vertebrata</taxon>
        <taxon>Euteleostomi</taxon>
        <taxon>Actinopterygii</taxon>
        <taxon>Neopterygii</taxon>
        <taxon>Teleostei</taxon>
        <taxon>Neoteleostei</taxon>
        <taxon>Acanthomorphata</taxon>
        <taxon>Ovalentaria</taxon>
        <taxon>Atherinomorphae</taxon>
        <taxon>Cyprinodontiformes</taxon>
        <taxon>Goodeidae</taxon>
        <taxon>Goodea</taxon>
    </lineage>
</organism>
<keyword evidence="11" id="KW-0491">MHC II</keyword>
<reference evidence="14 15" key="1">
    <citation type="submission" date="2021-06" db="EMBL/GenBank/DDBJ databases">
        <authorList>
            <person name="Palmer J.M."/>
        </authorList>
    </citation>
    <scope>NUCLEOTIDE SEQUENCE [LARGE SCALE GENOMIC DNA]</scope>
    <source>
        <strain evidence="14 15">GA_2019</strain>
        <tissue evidence="14">Muscle</tissue>
    </source>
</reference>
<gene>
    <name evidence="14" type="ORF">GOODEAATRI_023305</name>
</gene>
<dbReference type="InterPro" id="IPR007110">
    <property type="entry name" value="Ig-like_dom"/>
</dbReference>
<dbReference type="PROSITE" id="PS50835">
    <property type="entry name" value="IG_LIKE"/>
    <property type="match status" value="2"/>
</dbReference>
<evidence type="ECO:0000256" key="10">
    <source>
        <dbReference type="ARBA" id="ARBA00023180"/>
    </source>
</evidence>
<evidence type="ECO:0000256" key="6">
    <source>
        <dbReference type="ARBA" id="ARBA00022989"/>
    </source>
</evidence>
<dbReference type="Pfam" id="PF00969">
    <property type="entry name" value="MHC_II_beta"/>
    <property type="match status" value="1"/>
</dbReference>
<keyword evidence="4" id="KW-0732">Signal</keyword>
<dbReference type="InterPro" id="IPR011162">
    <property type="entry name" value="MHC_I/II-like_Ag-recog"/>
</dbReference>
<keyword evidence="5" id="KW-0391">Immunity</keyword>
<keyword evidence="15" id="KW-1185">Reference proteome</keyword>
<name>A0ABV0P790_9TELE</name>
<evidence type="ECO:0000256" key="12">
    <source>
        <dbReference type="ARBA" id="ARBA00023319"/>
    </source>
</evidence>
<dbReference type="InterPro" id="IPR050160">
    <property type="entry name" value="MHC/Immunoglobulin"/>
</dbReference>
<dbReference type="SMART" id="SM00407">
    <property type="entry name" value="IGc1"/>
    <property type="match status" value="2"/>
</dbReference>
<evidence type="ECO:0000256" key="1">
    <source>
        <dbReference type="ARBA" id="ARBA00004479"/>
    </source>
</evidence>
<keyword evidence="8" id="KW-0472">Membrane</keyword>
<evidence type="ECO:0000256" key="9">
    <source>
        <dbReference type="ARBA" id="ARBA00023157"/>
    </source>
</evidence>
<sequence length="364" mass="41087">GSAPVLHEDLRINGCSDSDGESMYALDAEEMWVADFKKGEGVYPLPPFIVPFSYQEGTYETAVANQQVCRSNLQIRRKAMKDIPLERGPPGVGSGLQHVNRSEVKDFPPSTPMLYTRDEVELGEKNILICHVSGFYPAPVNVSWTKNEQKVTEGTSINVPFPSKDSTFTQISRLDFIPQLGDVYSCSVEHPALTEPHTKIFDGFENYEVDRCEFTSTELKDIEFTRSSYYNKLEIFRFSSSLGKFVGYTDYGVKQANYFNGQTSYLESMKAQKETYCHNNIGVFYQNALSKSVEPYVRIHSEAPSSGGHPGMLVCGVYTFYPKTIKVSWLRNGLEITSGVTSTEELPDGDWYYQVHSQLEYTPR</sequence>
<feature type="domain" description="Ig-like" evidence="13">
    <location>
        <begin position="295"/>
        <end position="364"/>
    </location>
</feature>
<protein>
    <recommendedName>
        <fullName evidence="13">Ig-like domain-containing protein</fullName>
    </recommendedName>
</protein>
<evidence type="ECO:0000256" key="5">
    <source>
        <dbReference type="ARBA" id="ARBA00022859"/>
    </source>
</evidence>
<evidence type="ECO:0000259" key="13">
    <source>
        <dbReference type="PROSITE" id="PS50835"/>
    </source>
</evidence>
<evidence type="ECO:0000256" key="2">
    <source>
        <dbReference type="ARBA" id="ARBA00007394"/>
    </source>
</evidence>
<dbReference type="Gene3D" id="2.60.40.10">
    <property type="entry name" value="Immunoglobulins"/>
    <property type="match status" value="2"/>
</dbReference>
<dbReference type="Proteomes" id="UP001476798">
    <property type="component" value="Unassembled WGS sequence"/>
</dbReference>
<dbReference type="PROSITE" id="PS00290">
    <property type="entry name" value="IG_MHC"/>
    <property type="match status" value="1"/>
</dbReference>
<keyword evidence="12" id="KW-0393">Immunoglobulin domain</keyword>
<evidence type="ECO:0000256" key="11">
    <source>
        <dbReference type="ARBA" id="ARBA00023182"/>
    </source>
</evidence>
<dbReference type="InterPro" id="IPR014745">
    <property type="entry name" value="MHC_II_a/b_N"/>
</dbReference>
<feature type="domain" description="Ig-like" evidence="13">
    <location>
        <begin position="108"/>
        <end position="202"/>
    </location>
</feature>
<dbReference type="Pfam" id="PF07654">
    <property type="entry name" value="C1-set"/>
    <property type="match status" value="2"/>
</dbReference>
<evidence type="ECO:0000313" key="14">
    <source>
        <dbReference type="EMBL" id="MEQ2179298.1"/>
    </source>
</evidence>
<dbReference type="InterPro" id="IPR036179">
    <property type="entry name" value="Ig-like_dom_sf"/>
</dbReference>
<keyword evidence="10" id="KW-0325">Glycoprotein</keyword>
<proteinExistence type="inferred from homology"/>
<evidence type="ECO:0000313" key="15">
    <source>
        <dbReference type="Proteomes" id="UP001476798"/>
    </source>
</evidence>
<dbReference type="InterPro" id="IPR003597">
    <property type="entry name" value="Ig_C1-set"/>
</dbReference>
<evidence type="ECO:0000256" key="3">
    <source>
        <dbReference type="ARBA" id="ARBA00022692"/>
    </source>
</evidence>
<dbReference type="InterPro" id="IPR013783">
    <property type="entry name" value="Ig-like_fold"/>
</dbReference>
<dbReference type="InterPro" id="IPR000353">
    <property type="entry name" value="MHC_II_b_N"/>
</dbReference>
<keyword evidence="7" id="KW-1064">Adaptive immunity</keyword>
<dbReference type="SMART" id="SM00920">
    <property type="entry name" value="MHC_II_alpha"/>
    <property type="match status" value="1"/>
</dbReference>
<comment type="caution">
    <text evidence="14">The sequence shown here is derived from an EMBL/GenBank/DDBJ whole genome shotgun (WGS) entry which is preliminary data.</text>
</comment>
<evidence type="ECO:0000256" key="4">
    <source>
        <dbReference type="ARBA" id="ARBA00022729"/>
    </source>
</evidence>
<evidence type="ECO:0000256" key="7">
    <source>
        <dbReference type="ARBA" id="ARBA00023130"/>
    </source>
</evidence>
<dbReference type="InterPro" id="IPR001003">
    <property type="entry name" value="MHC_II_a_N"/>
</dbReference>
<keyword evidence="6" id="KW-1133">Transmembrane helix</keyword>
<dbReference type="PANTHER" id="PTHR19944">
    <property type="entry name" value="MHC CLASS II-RELATED"/>
    <property type="match status" value="1"/>
</dbReference>